<reference evidence="7" key="2">
    <citation type="submission" date="2025-09" db="UniProtKB">
        <authorList>
            <consortium name="Ensembl"/>
        </authorList>
    </citation>
    <scope>IDENTIFICATION</scope>
</reference>
<dbReference type="Gene3D" id="2.40.70.10">
    <property type="entry name" value="Acid Proteases"/>
    <property type="match status" value="1"/>
</dbReference>
<dbReference type="SUPFAM" id="SSF57756">
    <property type="entry name" value="Retrovirus zinc finger-like domains"/>
    <property type="match status" value="1"/>
</dbReference>
<keyword evidence="1" id="KW-0378">Hydrolase</keyword>
<feature type="domain" description="CCHC-type" evidence="4">
    <location>
        <begin position="280"/>
        <end position="295"/>
    </location>
</feature>
<evidence type="ECO:0000256" key="2">
    <source>
        <dbReference type="PROSITE-ProRule" id="PRU00047"/>
    </source>
</evidence>
<name>A0A8C3H901_CHRPI</name>
<dbReference type="SMART" id="SM00343">
    <property type="entry name" value="ZnF_C2HC"/>
    <property type="match status" value="1"/>
</dbReference>
<dbReference type="PANTHER" id="PTHR46888">
    <property type="entry name" value="ZINC KNUCKLE DOMAINCONTAINING PROTEIN-RELATED"/>
    <property type="match status" value="1"/>
</dbReference>
<dbReference type="SUPFAM" id="SSF50630">
    <property type="entry name" value="Acid proteases"/>
    <property type="match status" value="1"/>
</dbReference>
<keyword evidence="8" id="KW-1185">Reference proteome</keyword>
<feature type="region of interest" description="Disordered" evidence="3">
    <location>
        <begin position="315"/>
        <end position="348"/>
    </location>
</feature>
<feature type="region of interest" description="Disordered" evidence="3">
    <location>
        <begin position="17"/>
        <end position="61"/>
    </location>
</feature>
<dbReference type="Pfam" id="PF00098">
    <property type="entry name" value="zf-CCHC"/>
    <property type="match status" value="1"/>
</dbReference>
<reference evidence="7" key="1">
    <citation type="submission" date="2025-08" db="UniProtKB">
        <authorList>
            <consortium name="Ensembl"/>
        </authorList>
    </citation>
    <scope>IDENTIFICATION</scope>
</reference>
<evidence type="ECO:0000256" key="3">
    <source>
        <dbReference type="SAM" id="MobiDB-lite"/>
    </source>
</evidence>
<dbReference type="SUPFAM" id="SSF47353">
    <property type="entry name" value="Retrovirus capsid dimerization domain-like"/>
    <property type="match status" value="1"/>
</dbReference>
<organism evidence="7 8">
    <name type="scientific">Chrysemys picta bellii</name>
    <name type="common">Western painted turtle</name>
    <name type="synonym">Emys bellii</name>
    <dbReference type="NCBI Taxonomy" id="8478"/>
    <lineage>
        <taxon>Eukaryota</taxon>
        <taxon>Metazoa</taxon>
        <taxon>Chordata</taxon>
        <taxon>Craniata</taxon>
        <taxon>Vertebrata</taxon>
        <taxon>Euteleostomi</taxon>
        <taxon>Archelosauria</taxon>
        <taxon>Testudinata</taxon>
        <taxon>Testudines</taxon>
        <taxon>Cryptodira</taxon>
        <taxon>Durocryptodira</taxon>
        <taxon>Testudinoidea</taxon>
        <taxon>Emydidae</taxon>
        <taxon>Chrysemys</taxon>
    </lineage>
</organism>
<keyword evidence="2" id="KW-0863">Zinc-finger</keyword>
<dbReference type="Ensembl" id="ENSCPBT00000010715.1">
    <property type="protein sequence ID" value="ENSCPBP00000008929.1"/>
    <property type="gene ID" value="ENSCPBG00000006910.1"/>
</dbReference>
<dbReference type="InterPro" id="IPR021109">
    <property type="entry name" value="Peptidase_aspartic_dom_sf"/>
</dbReference>
<evidence type="ECO:0000313" key="7">
    <source>
        <dbReference type="Ensembl" id="ENSCPBP00000008929.1"/>
    </source>
</evidence>
<keyword evidence="2" id="KW-0862">Zinc</keyword>
<sequence>MERKRLEWEKELKLRELEDREQQRQHEREEKEKQRQHEERQHELELARLRGRKPPAAVSDGGPRIARSFDKCILAPCKEGRTWMTSWMPLRWPASCTRLILRTDSGFSPPYWTPKLEEAEKGDYELFKKALLREFGLTPEMYRERFRSQDKTPEISYLQLAVCMEGYASKWADGAQTKEDLVKLLVLEQLYERCPSDLRLWLRDKKPENLRHAGRLADEFVKSQSGGGREESQRNRPTAMQRESHPRTSQRGNMGNPLPRGMPSVRDNQLARGDPRDMSCYYCSQRGHIRAQCPKLKDRLSRLNPQWVNLVEAQTDEGQASQARGAGSLSTAQERERPQASFSAGPDAPDSKFSIYRVGAGLSLRSECLVPLEVDGRKVYGYWDTGAEVTLARPEVVAPDWVVPNTFLTLMGVGGTPFKVPVARVHLKWGAKEGPKDVGVHHHFPLRC</sequence>
<dbReference type="PROSITE" id="PS50804">
    <property type="entry name" value="SCAN_BOX"/>
    <property type="match status" value="1"/>
</dbReference>
<dbReference type="GeneTree" id="ENSGT00940000159113"/>
<evidence type="ECO:0000256" key="1">
    <source>
        <dbReference type="ARBA" id="ARBA00022801"/>
    </source>
</evidence>
<feature type="domain" description="Peptidase A2" evidence="5">
    <location>
        <begin position="379"/>
        <end position="415"/>
    </location>
</feature>
<dbReference type="InterPro" id="IPR001878">
    <property type="entry name" value="Znf_CCHC"/>
</dbReference>
<evidence type="ECO:0008006" key="9">
    <source>
        <dbReference type="Google" id="ProtNLM"/>
    </source>
</evidence>
<feature type="compositionally biased region" description="Basic and acidic residues" evidence="3">
    <location>
        <begin position="17"/>
        <end position="48"/>
    </location>
</feature>
<dbReference type="InterPro" id="IPR003309">
    <property type="entry name" value="SCAN_dom"/>
</dbReference>
<dbReference type="Proteomes" id="UP000694380">
    <property type="component" value="Unplaced"/>
</dbReference>
<dbReference type="GO" id="GO:0008270">
    <property type="term" value="F:zinc ion binding"/>
    <property type="evidence" value="ECO:0007669"/>
    <property type="project" value="UniProtKB-KW"/>
</dbReference>
<keyword evidence="2" id="KW-0479">Metal-binding</keyword>
<dbReference type="AlphaFoldDB" id="A0A8C3H901"/>
<evidence type="ECO:0000259" key="4">
    <source>
        <dbReference type="PROSITE" id="PS50158"/>
    </source>
</evidence>
<dbReference type="OMA" id="WIVILEV"/>
<dbReference type="Gene3D" id="4.10.60.10">
    <property type="entry name" value="Zinc finger, CCHC-type"/>
    <property type="match status" value="1"/>
</dbReference>
<protein>
    <recommendedName>
        <fullName evidence="9">CCHC-type domain-containing protein</fullName>
    </recommendedName>
</protein>
<dbReference type="InterPro" id="IPR036875">
    <property type="entry name" value="Znf_CCHC_sf"/>
</dbReference>
<feature type="region of interest" description="Disordered" evidence="3">
    <location>
        <begin position="213"/>
        <end position="271"/>
    </location>
</feature>
<feature type="compositionally biased region" description="Polar residues" evidence="3">
    <location>
        <begin position="316"/>
        <end position="332"/>
    </location>
</feature>
<accession>A0A8C3H901</accession>
<dbReference type="InterPro" id="IPR001995">
    <property type="entry name" value="Peptidase_A2_cat"/>
</dbReference>
<dbReference type="PROSITE" id="PS50158">
    <property type="entry name" value="ZF_CCHC"/>
    <property type="match status" value="1"/>
</dbReference>
<proteinExistence type="predicted"/>
<feature type="domain" description="SCAN box" evidence="6">
    <location>
        <begin position="176"/>
        <end position="220"/>
    </location>
</feature>
<evidence type="ECO:0000259" key="5">
    <source>
        <dbReference type="PROSITE" id="PS50175"/>
    </source>
</evidence>
<dbReference type="Gene3D" id="1.10.4020.10">
    <property type="entry name" value="DNA breaking-rejoining enzymes"/>
    <property type="match status" value="1"/>
</dbReference>
<dbReference type="Pfam" id="PF02023">
    <property type="entry name" value="SCAN"/>
    <property type="match status" value="1"/>
</dbReference>
<dbReference type="GO" id="GO:0003676">
    <property type="term" value="F:nucleic acid binding"/>
    <property type="evidence" value="ECO:0007669"/>
    <property type="project" value="InterPro"/>
</dbReference>
<dbReference type="PANTHER" id="PTHR46888:SF1">
    <property type="entry name" value="RIBONUCLEASE H"/>
    <property type="match status" value="1"/>
</dbReference>
<evidence type="ECO:0000313" key="8">
    <source>
        <dbReference type="Proteomes" id="UP000694380"/>
    </source>
</evidence>
<evidence type="ECO:0000259" key="6">
    <source>
        <dbReference type="PROSITE" id="PS50804"/>
    </source>
</evidence>
<dbReference type="GO" id="GO:0004190">
    <property type="term" value="F:aspartic-type endopeptidase activity"/>
    <property type="evidence" value="ECO:0007669"/>
    <property type="project" value="InterPro"/>
</dbReference>
<dbReference type="GO" id="GO:0006508">
    <property type="term" value="P:proteolysis"/>
    <property type="evidence" value="ECO:0007669"/>
    <property type="project" value="InterPro"/>
</dbReference>
<dbReference type="InterPro" id="IPR038269">
    <property type="entry name" value="SCAN_sf"/>
</dbReference>
<dbReference type="PROSITE" id="PS50175">
    <property type="entry name" value="ASP_PROT_RETROV"/>
    <property type="match status" value="1"/>
</dbReference>